<feature type="transmembrane region" description="Helical" evidence="6">
    <location>
        <begin position="476"/>
        <end position="494"/>
    </location>
</feature>
<dbReference type="PRINTS" id="PR01036">
    <property type="entry name" value="TCRTETB"/>
</dbReference>
<feature type="transmembrane region" description="Helical" evidence="6">
    <location>
        <begin position="132"/>
        <end position="152"/>
    </location>
</feature>
<feature type="domain" description="Major facilitator superfamily (MFS) profile" evidence="7">
    <location>
        <begin position="99"/>
        <end position="603"/>
    </location>
</feature>
<comment type="subcellular location">
    <subcellularLocation>
        <location evidence="1">Membrane</location>
        <topology evidence="1">Multi-pass membrane protein</topology>
    </subcellularLocation>
</comment>
<evidence type="ECO:0000313" key="9">
    <source>
        <dbReference type="Proteomes" id="UP000620124"/>
    </source>
</evidence>
<evidence type="ECO:0000256" key="4">
    <source>
        <dbReference type="ARBA" id="ARBA00023136"/>
    </source>
</evidence>
<dbReference type="PANTHER" id="PTHR23501:SF102">
    <property type="entry name" value="DRUG TRANSPORTER, PUTATIVE (AFU_ORTHOLOGUE AFUA_3G08530)-RELATED"/>
    <property type="match status" value="1"/>
</dbReference>
<dbReference type="SUPFAM" id="SSF103473">
    <property type="entry name" value="MFS general substrate transporter"/>
    <property type="match status" value="1"/>
</dbReference>
<feature type="transmembrane region" description="Helical" evidence="6">
    <location>
        <begin position="294"/>
        <end position="312"/>
    </location>
</feature>
<protein>
    <submittedName>
        <fullName evidence="8">Efflux pump FUS6</fullName>
    </submittedName>
</protein>
<feature type="transmembrane region" description="Helical" evidence="6">
    <location>
        <begin position="446"/>
        <end position="464"/>
    </location>
</feature>
<feature type="compositionally biased region" description="Polar residues" evidence="5">
    <location>
        <begin position="50"/>
        <end position="71"/>
    </location>
</feature>
<keyword evidence="4 6" id="KW-0472">Membrane</keyword>
<feature type="region of interest" description="Disordered" evidence="5">
    <location>
        <begin position="44"/>
        <end position="89"/>
    </location>
</feature>
<evidence type="ECO:0000256" key="5">
    <source>
        <dbReference type="SAM" id="MobiDB-lite"/>
    </source>
</evidence>
<feature type="compositionally biased region" description="Low complexity" evidence="5">
    <location>
        <begin position="76"/>
        <end position="89"/>
    </location>
</feature>
<dbReference type="PANTHER" id="PTHR23501">
    <property type="entry name" value="MAJOR FACILITATOR SUPERFAMILY"/>
    <property type="match status" value="1"/>
</dbReference>
<dbReference type="AlphaFoldDB" id="A0A8H7D449"/>
<keyword evidence="9" id="KW-1185">Reference proteome</keyword>
<keyword evidence="3 6" id="KW-1133">Transmembrane helix</keyword>
<name>A0A8H7D449_9AGAR</name>
<feature type="transmembrane region" description="Helical" evidence="6">
    <location>
        <begin position="579"/>
        <end position="598"/>
    </location>
</feature>
<dbReference type="Gene3D" id="1.20.1250.20">
    <property type="entry name" value="MFS general substrate transporter like domains"/>
    <property type="match status" value="1"/>
</dbReference>
<dbReference type="Proteomes" id="UP000620124">
    <property type="component" value="Unassembled WGS sequence"/>
</dbReference>
<feature type="transmembrane region" description="Helical" evidence="6">
    <location>
        <begin position="164"/>
        <end position="182"/>
    </location>
</feature>
<evidence type="ECO:0000313" key="8">
    <source>
        <dbReference type="EMBL" id="KAF7360775.1"/>
    </source>
</evidence>
<comment type="caution">
    <text evidence="8">The sequence shown here is derived from an EMBL/GenBank/DDBJ whole genome shotgun (WGS) entry which is preliminary data.</text>
</comment>
<dbReference type="EMBL" id="JACAZI010000005">
    <property type="protein sequence ID" value="KAF7360775.1"/>
    <property type="molecule type" value="Genomic_DNA"/>
</dbReference>
<dbReference type="InterPro" id="IPR011701">
    <property type="entry name" value="MFS"/>
</dbReference>
<evidence type="ECO:0000256" key="6">
    <source>
        <dbReference type="SAM" id="Phobius"/>
    </source>
</evidence>
<evidence type="ECO:0000256" key="2">
    <source>
        <dbReference type="ARBA" id="ARBA00022692"/>
    </source>
</evidence>
<dbReference type="InterPro" id="IPR036259">
    <property type="entry name" value="MFS_trans_sf"/>
</dbReference>
<reference evidence="8" key="1">
    <citation type="submission" date="2020-05" db="EMBL/GenBank/DDBJ databases">
        <title>Mycena genomes resolve the evolution of fungal bioluminescence.</title>
        <authorList>
            <person name="Tsai I.J."/>
        </authorList>
    </citation>
    <scope>NUCLEOTIDE SEQUENCE</scope>
    <source>
        <strain evidence="8">CCC161011</strain>
    </source>
</reference>
<evidence type="ECO:0000256" key="3">
    <source>
        <dbReference type="ARBA" id="ARBA00022989"/>
    </source>
</evidence>
<feature type="transmembrane region" description="Helical" evidence="6">
    <location>
        <begin position="95"/>
        <end position="112"/>
    </location>
</feature>
<feature type="transmembrane region" description="Helical" evidence="6">
    <location>
        <begin position="397"/>
        <end position="418"/>
    </location>
</feature>
<dbReference type="PROSITE" id="PS50850">
    <property type="entry name" value="MFS"/>
    <property type="match status" value="1"/>
</dbReference>
<dbReference type="GO" id="GO:0005886">
    <property type="term" value="C:plasma membrane"/>
    <property type="evidence" value="ECO:0007669"/>
    <property type="project" value="TreeGrafter"/>
</dbReference>
<proteinExistence type="predicted"/>
<feature type="transmembrane region" description="Helical" evidence="6">
    <location>
        <begin position="252"/>
        <end position="274"/>
    </location>
</feature>
<feature type="transmembrane region" description="Helical" evidence="6">
    <location>
        <begin position="319"/>
        <end position="338"/>
    </location>
</feature>
<dbReference type="Pfam" id="PF07690">
    <property type="entry name" value="MFS_1"/>
    <property type="match status" value="1"/>
</dbReference>
<keyword evidence="2 6" id="KW-0812">Transmembrane</keyword>
<accession>A0A8H7D449</accession>
<evidence type="ECO:0000259" key="7">
    <source>
        <dbReference type="PROSITE" id="PS50850"/>
    </source>
</evidence>
<organism evidence="8 9">
    <name type="scientific">Mycena venus</name>
    <dbReference type="NCBI Taxonomy" id="2733690"/>
    <lineage>
        <taxon>Eukaryota</taxon>
        <taxon>Fungi</taxon>
        <taxon>Dikarya</taxon>
        <taxon>Basidiomycota</taxon>
        <taxon>Agaricomycotina</taxon>
        <taxon>Agaricomycetes</taxon>
        <taxon>Agaricomycetidae</taxon>
        <taxon>Agaricales</taxon>
        <taxon>Marasmiineae</taxon>
        <taxon>Mycenaceae</taxon>
        <taxon>Mycena</taxon>
    </lineage>
</organism>
<feature type="transmembrane region" description="Helical" evidence="6">
    <location>
        <begin position="358"/>
        <end position="377"/>
    </location>
</feature>
<sequence length="642" mass="68600">MSETGFTRAYKADDDLFGAPLMASSLNLPTLPTATPSTITLVSTTTEQSENATSISQRSVSPTMTVVSPTAASGKPSTAEPSASISSPSPRKGSAFWLCYAAVCICTFVSALDITSIPTSLPSIIKDLSGTAASSWVGSSYTLASAALVPFTGNLANIFGRRPIMLGSIILFAIGSALAGSAQSMEWLIIARIVQGMGGGGMTGLSSIIVADLVPLAERGAYQGFKTMMWTCAAGVGPILGGALSEKASWRWLFYINIPASAFAFVFVLVFLQVRTPTGDIWSKLALVDWFGNFLLISGTILSNMSLTWAGVKYAWTDVHVLAPLITGLTLMVAFVIYEKYIPTVPTMHWEVITNRTALASLVATFFNGITSISIICQSDQSLTYTLVKSLTTHLDFLPLFFQGVFLASPMQSAIYSIPSELLISPFSFLNGIVVLKLKRYLPGNYVGWALVLIGFGLVSIMGAKTSLAVRVVSQIIVASGTGIVISSLPFPLMAPIPVERLGSALAFQAFLRTVSQTWGITISAAILQNIVRHKFPARFLKQLPPGSDFAFAAISRIASLPDPLQQEVRSAFGHGISAIYRVMIGVAALGFLCVLFMKEVPMRSKVDQKFTLKDSGEKPDAEKSPTEVEHVEKNVTGTFLL</sequence>
<dbReference type="GO" id="GO:0022857">
    <property type="term" value="F:transmembrane transporter activity"/>
    <property type="evidence" value="ECO:0007669"/>
    <property type="project" value="InterPro"/>
</dbReference>
<dbReference type="InterPro" id="IPR020846">
    <property type="entry name" value="MFS_dom"/>
</dbReference>
<evidence type="ECO:0000256" key="1">
    <source>
        <dbReference type="ARBA" id="ARBA00004141"/>
    </source>
</evidence>
<gene>
    <name evidence="8" type="ORF">MVEN_00809500</name>
</gene>
<dbReference type="OrthoDB" id="10021397at2759"/>